<organism evidence="2">
    <name type="scientific">Brachypodium distachyon</name>
    <name type="common">Purple false brome</name>
    <name type="synonym">Trachynia distachya</name>
    <dbReference type="NCBI Taxonomy" id="15368"/>
    <lineage>
        <taxon>Eukaryota</taxon>
        <taxon>Viridiplantae</taxon>
        <taxon>Streptophyta</taxon>
        <taxon>Embryophyta</taxon>
        <taxon>Tracheophyta</taxon>
        <taxon>Spermatophyta</taxon>
        <taxon>Magnoliopsida</taxon>
        <taxon>Liliopsida</taxon>
        <taxon>Poales</taxon>
        <taxon>Poaceae</taxon>
        <taxon>BOP clade</taxon>
        <taxon>Pooideae</taxon>
        <taxon>Stipodae</taxon>
        <taxon>Brachypodieae</taxon>
        <taxon>Brachypodium</taxon>
    </lineage>
</organism>
<sequence>FFLLHPISPFPELLHGWLPLSPAAPRRRASPCSLHLPSPPRPSRLSRRRAPPLTPRNHRAAQAPRAPPAPLAGPLRLPCSSATTSPARSASLFPVAELAPHPRLCSGRLAARLPSLPAQLRRRARSVSPSPCCRAPPVHRAARAPCSAPPPRELRRQHPPAALPTSLLCLQRAAAARRVGLAQPGPGPSKPGTPKPKPDPSPVCVLLFVAAACYCVAAAPRRAALLLHFVDAHEKPHRLGDEAARLHRLRVQLLPLRRLLRLHRDAARVQVFESYDDDYACVLFLGFFLNSGQLSTPEVPAE</sequence>
<evidence type="ECO:0000313" key="4">
    <source>
        <dbReference type="Proteomes" id="UP000008810"/>
    </source>
</evidence>
<keyword evidence="4" id="KW-1185">Reference proteome</keyword>
<gene>
    <name evidence="2" type="ORF">BRADI_3g22342v3</name>
</gene>
<protein>
    <submittedName>
        <fullName evidence="2 3">Uncharacterized protein</fullName>
    </submittedName>
</protein>
<feature type="non-terminal residue" evidence="2">
    <location>
        <position position="1"/>
    </location>
</feature>
<evidence type="ECO:0000313" key="2">
    <source>
        <dbReference type="EMBL" id="KQJ96297.1"/>
    </source>
</evidence>
<reference evidence="2" key="2">
    <citation type="submission" date="2017-06" db="EMBL/GenBank/DDBJ databases">
        <title>WGS assembly of Brachypodium distachyon.</title>
        <authorList>
            <consortium name="The International Brachypodium Initiative"/>
            <person name="Lucas S."/>
            <person name="Harmon-Smith M."/>
            <person name="Lail K."/>
            <person name="Tice H."/>
            <person name="Grimwood J."/>
            <person name="Bruce D."/>
            <person name="Barry K."/>
            <person name="Shu S."/>
            <person name="Lindquist E."/>
            <person name="Wang M."/>
            <person name="Pitluck S."/>
            <person name="Vogel J.P."/>
            <person name="Garvin D.F."/>
            <person name="Mockler T.C."/>
            <person name="Schmutz J."/>
            <person name="Rokhsar D."/>
            <person name="Bevan M.W."/>
        </authorList>
    </citation>
    <scope>NUCLEOTIDE SEQUENCE</scope>
    <source>
        <strain evidence="2">Bd21</strain>
    </source>
</reference>
<accession>A0A0Q3Q3R8</accession>
<dbReference type="ExpressionAtlas" id="A0A0Q3Q3R8">
    <property type="expression patterns" value="baseline"/>
</dbReference>
<reference evidence="3" key="3">
    <citation type="submission" date="2018-08" db="UniProtKB">
        <authorList>
            <consortium name="EnsemblPlants"/>
        </authorList>
    </citation>
    <scope>IDENTIFICATION</scope>
    <source>
        <strain evidence="3">cv. Bd21</strain>
    </source>
</reference>
<reference evidence="2 3" key="1">
    <citation type="journal article" date="2010" name="Nature">
        <title>Genome sequencing and analysis of the model grass Brachypodium distachyon.</title>
        <authorList>
            <consortium name="International Brachypodium Initiative"/>
        </authorList>
    </citation>
    <scope>NUCLEOTIDE SEQUENCE [LARGE SCALE GENOMIC DNA]</scope>
    <source>
        <strain evidence="2 3">Bd21</strain>
    </source>
</reference>
<name>A0A0Q3Q3R8_BRADI</name>
<dbReference type="EMBL" id="CM000882">
    <property type="protein sequence ID" value="KQJ96297.1"/>
    <property type="molecule type" value="Genomic_DNA"/>
</dbReference>
<feature type="region of interest" description="Disordered" evidence="1">
    <location>
        <begin position="28"/>
        <end position="82"/>
    </location>
</feature>
<feature type="compositionally biased region" description="Low complexity" evidence="1">
    <location>
        <begin position="72"/>
        <end position="82"/>
    </location>
</feature>
<dbReference type="Gramene" id="KQJ96297">
    <property type="protein sequence ID" value="KQJ96297"/>
    <property type="gene ID" value="BRADI_3g22342v3"/>
</dbReference>
<dbReference type="Proteomes" id="UP000008810">
    <property type="component" value="Chromosome 3"/>
</dbReference>
<evidence type="ECO:0000313" key="3">
    <source>
        <dbReference type="EnsemblPlants" id="KQJ96297"/>
    </source>
</evidence>
<dbReference type="AlphaFoldDB" id="A0A0Q3Q3R8"/>
<dbReference type="EnsemblPlants" id="KQJ96297">
    <property type="protein sequence ID" value="KQJ96297"/>
    <property type="gene ID" value="BRADI_3g22342v3"/>
</dbReference>
<dbReference type="InParanoid" id="A0A0Q3Q3R8"/>
<evidence type="ECO:0000256" key="1">
    <source>
        <dbReference type="SAM" id="MobiDB-lite"/>
    </source>
</evidence>
<proteinExistence type="predicted"/>